<protein>
    <recommendedName>
        <fullName evidence="7">Fucosyltransferase</fullName>
        <ecNumber evidence="7">2.4.1.-</ecNumber>
    </recommendedName>
</protein>
<comment type="similarity">
    <text evidence="1 7">Belongs to the glycosyltransferase 37 family.</text>
</comment>
<evidence type="ECO:0000313" key="9">
    <source>
        <dbReference type="EMBL" id="MPA42025.1"/>
    </source>
</evidence>
<keyword evidence="6 7" id="KW-0961">Cell wall biogenesis/degradation</keyword>
<sequence length="108" mass="11825">MCFIELVNMFSFFSLFQFTVSGDDSSRPLNTHNNELLGGLLAAGFDKGSCLSRYQSTLYRKMLKSGQNAGPMDCNYVVWISFSGLGNKILTLAFSIPLCSSNKQSAAC</sequence>
<proteinExistence type="inferred from homology"/>
<dbReference type="GO" id="GO:0032580">
    <property type="term" value="C:Golgi cisterna membrane"/>
    <property type="evidence" value="ECO:0007669"/>
    <property type="project" value="UniProtKB-SubCell"/>
</dbReference>
<dbReference type="GO" id="GO:0071555">
    <property type="term" value="P:cell wall organization"/>
    <property type="evidence" value="ECO:0007669"/>
    <property type="project" value="UniProtKB-UniRule"/>
</dbReference>
<dbReference type="EMBL" id="GHES01011466">
    <property type="protein sequence ID" value="MPA42025.1"/>
    <property type="molecule type" value="Transcribed_RNA"/>
</dbReference>
<dbReference type="EC" id="2.4.1.-" evidence="7"/>
<dbReference type="InterPro" id="IPR004938">
    <property type="entry name" value="XG_FTase"/>
</dbReference>
<organism evidence="9">
    <name type="scientific">Davidia involucrata</name>
    <name type="common">Dove tree</name>
    <dbReference type="NCBI Taxonomy" id="16924"/>
    <lineage>
        <taxon>Eukaryota</taxon>
        <taxon>Viridiplantae</taxon>
        <taxon>Streptophyta</taxon>
        <taxon>Embryophyta</taxon>
        <taxon>Tracheophyta</taxon>
        <taxon>Spermatophyta</taxon>
        <taxon>Magnoliopsida</taxon>
        <taxon>eudicotyledons</taxon>
        <taxon>Gunneridae</taxon>
        <taxon>Pentapetalae</taxon>
        <taxon>asterids</taxon>
        <taxon>Cornales</taxon>
        <taxon>Nyssaceae</taxon>
        <taxon>Davidia</taxon>
    </lineage>
</organism>
<comment type="subcellular location">
    <subcellularLocation>
        <location evidence="7">Golgi apparatus</location>
        <location evidence="7">Golgi stack membrane</location>
        <topology evidence="7">Single-pass type II membrane protein</topology>
    </subcellularLocation>
</comment>
<evidence type="ECO:0000256" key="8">
    <source>
        <dbReference type="SAM" id="SignalP"/>
    </source>
</evidence>
<evidence type="ECO:0000256" key="5">
    <source>
        <dbReference type="ARBA" id="ARBA00023180"/>
    </source>
</evidence>
<dbReference type="GO" id="GO:0009969">
    <property type="term" value="P:xyloglucan biosynthetic process"/>
    <property type="evidence" value="ECO:0007669"/>
    <property type="project" value="TreeGrafter"/>
</dbReference>
<gene>
    <name evidence="9" type="ORF">Din_011466</name>
</gene>
<keyword evidence="8" id="KW-0732">Signal</keyword>
<keyword evidence="2 7" id="KW-0328">Glycosyltransferase</keyword>
<evidence type="ECO:0000256" key="4">
    <source>
        <dbReference type="ARBA" id="ARBA00023034"/>
    </source>
</evidence>
<feature type="signal peptide" evidence="8">
    <location>
        <begin position="1"/>
        <end position="21"/>
    </location>
</feature>
<dbReference type="AlphaFoldDB" id="A0A5B6ZDJ8"/>
<dbReference type="Pfam" id="PF03254">
    <property type="entry name" value="XG_FTase"/>
    <property type="match status" value="2"/>
</dbReference>
<dbReference type="GO" id="GO:0008107">
    <property type="term" value="F:galactoside 2-alpha-L-fucosyltransferase activity"/>
    <property type="evidence" value="ECO:0007669"/>
    <property type="project" value="InterPro"/>
</dbReference>
<evidence type="ECO:0000256" key="1">
    <source>
        <dbReference type="ARBA" id="ARBA00010481"/>
    </source>
</evidence>
<evidence type="ECO:0000256" key="3">
    <source>
        <dbReference type="ARBA" id="ARBA00022679"/>
    </source>
</evidence>
<dbReference type="PANTHER" id="PTHR31889:SF2">
    <property type="entry name" value="FUCOSYLTRANSFERASE 3"/>
    <property type="match status" value="1"/>
</dbReference>
<evidence type="ECO:0000256" key="7">
    <source>
        <dbReference type="RuleBase" id="RU367004"/>
    </source>
</evidence>
<keyword evidence="4 7" id="KW-0333">Golgi apparatus</keyword>
<evidence type="ECO:0000256" key="6">
    <source>
        <dbReference type="ARBA" id="ARBA00023316"/>
    </source>
</evidence>
<evidence type="ECO:0000256" key="2">
    <source>
        <dbReference type="ARBA" id="ARBA00022676"/>
    </source>
</evidence>
<name>A0A5B6ZDJ8_DAVIN</name>
<keyword evidence="3 7" id="KW-0808">Transferase</keyword>
<dbReference type="GO" id="GO:0042546">
    <property type="term" value="P:cell wall biogenesis"/>
    <property type="evidence" value="ECO:0007669"/>
    <property type="project" value="InterPro"/>
</dbReference>
<comment type="function">
    <text evidence="7">May be involved in cell wall biosynthesis.</text>
</comment>
<feature type="chain" id="PRO_5022810643" description="Fucosyltransferase" evidence="8">
    <location>
        <begin position="22"/>
        <end position="108"/>
    </location>
</feature>
<accession>A0A5B6ZDJ8</accession>
<dbReference type="PANTHER" id="PTHR31889">
    <property type="entry name" value="FUCOSYLTRANSFERASE 2-RELATED"/>
    <property type="match status" value="1"/>
</dbReference>
<reference evidence="9" key="1">
    <citation type="submission" date="2019-08" db="EMBL/GenBank/DDBJ databases">
        <title>Reference gene set and small RNA set construction with multiple tissues from Davidia involucrata Baill.</title>
        <authorList>
            <person name="Yang H."/>
            <person name="Zhou C."/>
            <person name="Li G."/>
            <person name="Wang J."/>
            <person name="Gao P."/>
            <person name="Wang M."/>
            <person name="Wang R."/>
            <person name="Zhao Y."/>
        </authorList>
    </citation>
    <scope>NUCLEOTIDE SEQUENCE</scope>
    <source>
        <tissue evidence="9">Mixed with DoveR01_LX</tissue>
    </source>
</reference>
<keyword evidence="5" id="KW-0325">Glycoprotein</keyword>